<dbReference type="GO" id="GO:0031146">
    <property type="term" value="P:SCF-dependent proteasomal ubiquitin-dependent protein catabolic process"/>
    <property type="evidence" value="ECO:0007669"/>
    <property type="project" value="TreeGrafter"/>
</dbReference>
<keyword evidence="2" id="KW-1185">Reference proteome</keyword>
<dbReference type="Proteomes" id="UP000326939">
    <property type="component" value="Chromosome 17"/>
</dbReference>
<evidence type="ECO:0000313" key="2">
    <source>
        <dbReference type="Proteomes" id="UP000326939"/>
    </source>
</evidence>
<accession>A0A5N5JER7</accession>
<comment type="caution">
    <text evidence="1">The sequence shown here is derived from an EMBL/GenBank/DDBJ whole genome shotgun (WGS) entry which is preliminary data.</text>
</comment>
<dbReference type="SMART" id="SM00367">
    <property type="entry name" value="LRR_CC"/>
    <property type="match status" value="5"/>
</dbReference>
<organism evidence="1 2">
    <name type="scientific">Salix brachista</name>
    <dbReference type="NCBI Taxonomy" id="2182728"/>
    <lineage>
        <taxon>Eukaryota</taxon>
        <taxon>Viridiplantae</taxon>
        <taxon>Streptophyta</taxon>
        <taxon>Embryophyta</taxon>
        <taxon>Tracheophyta</taxon>
        <taxon>Spermatophyta</taxon>
        <taxon>Magnoliopsida</taxon>
        <taxon>eudicotyledons</taxon>
        <taxon>Gunneridae</taxon>
        <taxon>Pentapetalae</taxon>
        <taxon>rosids</taxon>
        <taxon>fabids</taxon>
        <taxon>Malpighiales</taxon>
        <taxon>Salicaceae</taxon>
        <taxon>Saliceae</taxon>
        <taxon>Salix</taxon>
    </lineage>
</organism>
<name>A0A5N5JER7_9ROSI</name>
<evidence type="ECO:0008006" key="3">
    <source>
        <dbReference type="Google" id="ProtNLM"/>
    </source>
</evidence>
<dbReference type="Gene3D" id="3.80.10.10">
    <property type="entry name" value="Ribonuclease Inhibitor"/>
    <property type="match status" value="2"/>
</dbReference>
<dbReference type="AlphaFoldDB" id="A0A5N5JER7"/>
<evidence type="ECO:0000313" key="1">
    <source>
        <dbReference type="EMBL" id="KAB5516270.1"/>
    </source>
</evidence>
<protein>
    <recommendedName>
        <fullName evidence="3">F-box domain-containing protein</fullName>
    </recommendedName>
</protein>
<sequence>MDDMLCDELLQEIFTRIPKSLPPPPPPPSSASAASVSLVSKRWLHLYRTSKTSLSLRLNPDDSTISSLASVLSHYPFLSSLSLFLLSSDPTVTPTTTSAPAFHDRLLFIVSAFCSSLKHLRFLAGPVSQSSLFSLSNSCNFLDSLTISLYRPLYFNWVVSFSCLRELSVYVSGFHGVDDCSRESGFCLNEELDAGLGLESLFLSGIGGEDYGAGWLWRSCKRLKKLQLKSCEGIGDGGSFSSFAKCLKGLQEVEIRACRSIVNGVLLKMAENCDSLYSLLVYDGGNREGLHHFISSCRCDLKKLDFRLPLDLRNDHLSAIGLNFRGLSTLRLQSCCLVSGEGLKALGIALNSGLEELALINCDVVERESGLLATLGQHTRQLKRLDLSYNEFLLDKEFISMLVSCNCLTELNLRRCVGLTTVSMVSMFKNCRELQSVDIMHCDGIGAEAVELFVRNSPQLRGLQVEENKVSHAARLWASHKHIHLVS</sequence>
<dbReference type="InterPro" id="IPR032675">
    <property type="entry name" value="LRR_dom_sf"/>
</dbReference>
<dbReference type="GO" id="GO:0019005">
    <property type="term" value="C:SCF ubiquitin ligase complex"/>
    <property type="evidence" value="ECO:0007669"/>
    <property type="project" value="TreeGrafter"/>
</dbReference>
<proteinExistence type="predicted"/>
<dbReference type="PANTHER" id="PTHR13318">
    <property type="entry name" value="PARTNER OF PAIRED, ISOFORM B-RELATED"/>
    <property type="match status" value="1"/>
</dbReference>
<dbReference type="PANTHER" id="PTHR13318:SF77">
    <property type="entry name" value="F-BOX DOMAIN-CONTAINING PROTEIN"/>
    <property type="match status" value="1"/>
</dbReference>
<dbReference type="InterPro" id="IPR006553">
    <property type="entry name" value="Leu-rich_rpt_Cys-con_subtyp"/>
</dbReference>
<reference evidence="2" key="1">
    <citation type="journal article" date="2019" name="Gigascience">
        <title>De novo genome assembly of the endangered Acer yangbiense, a plant species with extremely small populations endemic to Yunnan Province, China.</title>
        <authorList>
            <person name="Yang J."/>
            <person name="Wariss H.M."/>
            <person name="Tao L."/>
            <person name="Zhang R."/>
            <person name="Yun Q."/>
            <person name="Hollingsworth P."/>
            <person name="Dao Z."/>
            <person name="Luo G."/>
            <person name="Guo H."/>
            <person name="Ma Y."/>
            <person name="Sun W."/>
        </authorList>
    </citation>
    <scope>NUCLEOTIDE SEQUENCE [LARGE SCALE GENOMIC DNA]</scope>
    <source>
        <strain evidence="2">cv. br00</strain>
    </source>
</reference>
<dbReference type="SUPFAM" id="SSF52058">
    <property type="entry name" value="L domain-like"/>
    <property type="match status" value="1"/>
</dbReference>
<dbReference type="FunFam" id="3.80.10.10:FF:001982">
    <property type="entry name" value="AT5g40470/K21I16_20"/>
    <property type="match status" value="1"/>
</dbReference>
<dbReference type="EMBL" id="VDCV01000017">
    <property type="protein sequence ID" value="KAB5516270.1"/>
    <property type="molecule type" value="Genomic_DNA"/>
</dbReference>
<gene>
    <name evidence="1" type="ORF">DKX38_026918</name>
</gene>